<dbReference type="Pfam" id="PF26639">
    <property type="entry name" value="Het-6_barrel"/>
    <property type="match status" value="1"/>
</dbReference>
<dbReference type="STRING" id="1149755.A0A2J6S188"/>
<keyword evidence="3" id="KW-1185">Reference proteome</keyword>
<dbReference type="AlphaFoldDB" id="A0A2J6S188"/>
<reference evidence="2 3" key="1">
    <citation type="submission" date="2016-04" db="EMBL/GenBank/DDBJ databases">
        <title>A degradative enzymes factory behind the ericoid mycorrhizal symbiosis.</title>
        <authorList>
            <consortium name="DOE Joint Genome Institute"/>
            <person name="Martino E."/>
            <person name="Morin E."/>
            <person name="Grelet G."/>
            <person name="Kuo A."/>
            <person name="Kohler A."/>
            <person name="Daghino S."/>
            <person name="Barry K."/>
            <person name="Choi C."/>
            <person name="Cichocki N."/>
            <person name="Clum A."/>
            <person name="Copeland A."/>
            <person name="Hainaut M."/>
            <person name="Haridas S."/>
            <person name="Labutti K."/>
            <person name="Lindquist E."/>
            <person name="Lipzen A."/>
            <person name="Khouja H.-R."/>
            <person name="Murat C."/>
            <person name="Ohm R."/>
            <person name="Olson A."/>
            <person name="Spatafora J."/>
            <person name="Veneault-Fourrey C."/>
            <person name="Henrissat B."/>
            <person name="Grigoriev I."/>
            <person name="Martin F."/>
            <person name="Perotto S."/>
        </authorList>
    </citation>
    <scope>NUCLEOTIDE SEQUENCE [LARGE SCALE GENOMIC DNA]</scope>
    <source>
        <strain evidence="2 3">F</strain>
    </source>
</reference>
<accession>A0A2J6S188</accession>
<proteinExistence type="predicted"/>
<dbReference type="InterPro" id="IPR010730">
    <property type="entry name" value="HET"/>
</dbReference>
<gene>
    <name evidence="2" type="ORF">L207DRAFT_630850</name>
</gene>
<name>A0A2J6S188_HYAVF</name>
<dbReference type="PANTHER" id="PTHR24148:SF64">
    <property type="entry name" value="HETEROKARYON INCOMPATIBILITY DOMAIN-CONTAINING PROTEIN"/>
    <property type="match status" value="1"/>
</dbReference>
<dbReference type="Proteomes" id="UP000235786">
    <property type="component" value="Unassembled WGS sequence"/>
</dbReference>
<sequence>MSGRYRYTPLDEKAREIRLLTLLPGESLERNEIRPQISLKIVQLVKDNVPEFEALSYAWGSTENALEILVVTESGSRGLIVTRNLYDALQLLRHETRPRVLWIDAICIDQQNIPERSSQVRRMADIYTLSKRVVVWLGKEADDSSLAFDCIEALGGKVDYDWRRAIINVTSQDPSDQDLADKNEPLRYNTREWTAIVKLYTRSWFERLWIWQEIWLASPSSILVCGQRTLLWSTFRSTFACIFMKPVRNKVRPSTQHQNLIYDLCRETDYRRFPTLLRLTQWAKCSDPRDRIFAVQSLLFKDDPVLRVHPDYEKGVSEVFTETFLTYSKETQRLSLMSECDFAHHTSGLPTWLPNWTTPQLKMFLTSVLASGSSAAVFERRENNILRVCGRSLDTIDVVAQHKLSISNDVAPGDERHFGTTIHRIAHQFHVSDDQLESFCHALIAGFFDHNTYPLSKAPAMASSLVPAMELISKITKTPNIIIKDLSDSQKTYVLQAANMLENRAVYKTKSGKFGLAPNCTEPGDIAVALLGLSTVMILRGADDHTYKVVGVSYCQGYMSCEGFLGQLPKTHRLVWVQSERAYGSWPVYYELASGTLSVDDPRSGALPAGWSLKDHEEKHLYHLFIDEKSGDWGVEDPRLSPEVLSARGVDVKYFDLI</sequence>
<feature type="domain" description="Heterokaryon incompatibility" evidence="1">
    <location>
        <begin position="52"/>
        <end position="213"/>
    </location>
</feature>
<dbReference type="OrthoDB" id="4850726at2759"/>
<dbReference type="Pfam" id="PF06985">
    <property type="entry name" value="HET"/>
    <property type="match status" value="1"/>
</dbReference>
<dbReference type="EMBL" id="KZ613941">
    <property type="protein sequence ID" value="PMD44525.1"/>
    <property type="molecule type" value="Genomic_DNA"/>
</dbReference>
<dbReference type="PANTHER" id="PTHR24148">
    <property type="entry name" value="ANKYRIN REPEAT DOMAIN-CONTAINING PROTEIN 39 HOMOLOG-RELATED"/>
    <property type="match status" value="1"/>
</dbReference>
<evidence type="ECO:0000313" key="3">
    <source>
        <dbReference type="Proteomes" id="UP000235786"/>
    </source>
</evidence>
<dbReference type="InterPro" id="IPR052895">
    <property type="entry name" value="HetReg/Transcr_Mod"/>
</dbReference>
<organism evidence="2 3">
    <name type="scientific">Hyaloscypha variabilis (strain UAMH 11265 / GT02V1 / F)</name>
    <name type="common">Meliniomyces variabilis</name>
    <dbReference type="NCBI Taxonomy" id="1149755"/>
    <lineage>
        <taxon>Eukaryota</taxon>
        <taxon>Fungi</taxon>
        <taxon>Dikarya</taxon>
        <taxon>Ascomycota</taxon>
        <taxon>Pezizomycotina</taxon>
        <taxon>Leotiomycetes</taxon>
        <taxon>Helotiales</taxon>
        <taxon>Hyaloscyphaceae</taxon>
        <taxon>Hyaloscypha</taxon>
        <taxon>Hyaloscypha variabilis</taxon>
    </lineage>
</organism>
<protein>
    <submittedName>
        <fullName evidence="2">HET-domain-containing protein</fullName>
    </submittedName>
</protein>
<evidence type="ECO:0000259" key="1">
    <source>
        <dbReference type="Pfam" id="PF06985"/>
    </source>
</evidence>
<evidence type="ECO:0000313" key="2">
    <source>
        <dbReference type="EMBL" id="PMD44525.1"/>
    </source>
</evidence>